<accession>A0A2G9SAG2</accession>
<feature type="region of interest" description="Disordered" evidence="1">
    <location>
        <begin position="685"/>
        <end position="715"/>
    </location>
</feature>
<proteinExistence type="predicted"/>
<feature type="region of interest" description="Disordered" evidence="1">
    <location>
        <begin position="1013"/>
        <end position="1042"/>
    </location>
</feature>
<reference evidence="3" key="1">
    <citation type="journal article" date="2017" name="Nat. Commun.">
        <title>The North American bullfrog draft genome provides insight into hormonal regulation of long noncoding RNA.</title>
        <authorList>
            <person name="Hammond S.A."/>
            <person name="Warren R.L."/>
            <person name="Vandervalk B.P."/>
            <person name="Kucuk E."/>
            <person name="Khan H."/>
            <person name="Gibb E.A."/>
            <person name="Pandoh P."/>
            <person name="Kirk H."/>
            <person name="Zhao Y."/>
            <person name="Jones M."/>
            <person name="Mungall A.J."/>
            <person name="Coope R."/>
            <person name="Pleasance S."/>
            <person name="Moore R.A."/>
            <person name="Holt R.A."/>
            <person name="Round J.M."/>
            <person name="Ohora S."/>
            <person name="Walle B.V."/>
            <person name="Veldhoen N."/>
            <person name="Helbing C.C."/>
            <person name="Birol I."/>
        </authorList>
    </citation>
    <scope>NUCLEOTIDE SEQUENCE [LARGE SCALE GENOMIC DNA]</scope>
</reference>
<feature type="compositionally biased region" description="Polar residues" evidence="1">
    <location>
        <begin position="1589"/>
        <end position="1600"/>
    </location>
</feature>
<dbReference type="Proteomes" id="UP000228934">
    <property type="component" value="Unassembled WGS sequence"/>
</dbReference>
<sequence>MDSSTNGHVKVVPTNKPVNSRPIATRNMKTASPSQSPKTATDSPRPTTSRNAGPPSKSASAKVTPGAKEVTNAKNSMVRTAAASPNKLKSVTQKDPASPVKPPASQITRQQTRDKGTQQSSLLAVSKPEAVKKCVAGAQSSKPKAEGGNSTPTKQNGAAKKDVGRLTQHGIVPKDKTLCLQPGISGSGPTKPLASSSSPAKPVKMPLTQNKPAKSVPAPNKPANTSPLPAKAAKIPSSSPKLTNTTSPTTKTFKAASPLAKTPRLTSVPTKASTPPTSAVNQIHATSSPAKSGKTPLVKPMNTISTSNQVKLAKQTAAMTKQSSVLNKPTNHSPVTSKLVPVTGKATYDKRPVPKPVKSGESQQIINQQKLDSPEMNIKAVEVVHAHTEQTDTCPEPVNESKAPENIVESSDGLLCDAQSALEPQPSIVSTELSTESCPVDSEMQQSGLLDQCEKSLGDLNNHIKTNEGEERVASTEQTTTSTIEISHGTLKPSLEPTEEPINSLEEGISSTLSCLLEEISAPLELTKTFIETTSLLEEEVKPPVEPVENELSSPLEFSEMLMDQNKLSEVNVKIPVEVLQGKSIPPLDEMVETPVRPFEQTVKSPAESGSKFRDKALISEEVPSPVELTEPLHVQQTSLCERAILLKEELNDAVELSHHSNEDVELLEKAKPHVHEDKAFKGFCRHTSSPSEEEIYSPVEQAEPSEEVQTSSLEQVTPLEEGVELSEDEVVFVDEPNTLKEKGSISLRHAEESVTLPADFCKPIEIQMTSSMEEVTPSDEEMELSRAEDATLQEEIKSSEEPDIEDSKCSTYLYKATEEVMTDSVEAAEDIQEEIKTAGEPEQLSVTLPGKSDKSLDELLQSPAELADNVERKIESVKCVTGNTTFPEVSNSALMLAEPVTYLEGTDGCKDETQQLTKGQLISESPIEDTEAELIQSFESTKEQEETTIFKLSMTNYPADQSNSLTEPVGYESEHASDFVVELEKHLEQGYTTIQDLEQFSGETLIETIRDEAETDNNPTDLNTFEEQENTTDTSAKEPTKPLITEEKQLESAETEMDYMRSPINPEKPGLNIVLFPEEPLTSLKQPEIDLLETASYLVETPKSSLEPLKHANHAVDAMASSICELMESPGDLVTVPVAAVWQAADKTASQFAEYSECAETGPVHSISTTNTLPSHPSDVLLESAELITIMEIAKKSKPSGKEPDISMQEAADTATIQPSEETANSLVFAGQKQPMNLITTPVEEEKEPNDLITLPLEEQNEPINLITMPVIEQKESADLTTLPVEEEEELSDLITVPVEEIREPIDIITMTVEAEKEPNDLTVPLEEEIEPTDVITMPVEVEEEKEPIDVTMPVEEEKEPIDVTMPVEEEKEPIDVTMPVEEEKEPIGITMHVEEEKEPIDITMPVEEENEPIGITMTVTEGKEPIDITMPVEEEKEPNDLLTLPVEEEREPTDMITMPTEEENEPIDIIMAAEKEPIDITMPMEEGKKPNNVVPVPVVEQKEPIDLITMPLVEQNKPDDLITGPLATQMEKCYPLDLTEKPLATLVDLGIDKQQTLELEPIAHTVESEQLPLIPLAETESPGVSHPTETTWSLSTNNTEFDNSHTAITEASTKLLSLPADDHLQHKTVIADYLSEQTVNTAEATGITAEAITFSDERIKGTIQPLSSENQCEVNDKPNLLIGPIKTVDSWLSCQESAKEQWELVEKEELADFKEEEDDKPQRPASLNQEGDNQEEPKAEEEAGERASVCSTLSDPQLAGKSSSETSTPEELRTYEDSSSGVESHSDDVATSPQITLTPDPDLGIHMGQEEGSETPAGTPASKSNRAPHPLQNASLEELSEGTSLSSVIKPSEDNTIAHKMDMTCFTCPQVSSVSREQGYEERAEERGPLRGNDD</sequence>
<protein>
    <submittedName>
        <fullName evidence="2">Uncharacterized protein</fullName>
    </submittedName>
</protein>
<feature type="compositionally biased region" description="Low complexity" evidence="1">
    <location>
        <begin position="1837"/>
        <end position="1849"/>
    </location>
</feature>
<keyword evidence="3" id="KW-1185">Reference proteome</keyword>
<feature type="region of interest" description="Disordered" evidence="1">
    <location>
        <begin position="1713"/>
        <end position="1850"/>
    </location>
</feature>
<feature type="region of interest" description="Disordered" evidence="1">
    <location>
        <begin position="1581"/>
        <end position="1600"/>
    </location>
</feature>
<feature type="region of interest" description="Disordered" evidence="1">
    <location>
        <begin position="1"/>
        <end position="368"/>
    </location>
</feature>
<feature type="compositionally biased region" description="Polar residues" evidence="1">
    <location>
        <begin position="138"/>
        <end position="156"/>
    </location>
</feature>
<feature type="compositionally biased region" description="Polar residues" evidence="1">
    <location>
        <begin position="264"/>
        <end position="290"/>
    </location>
</feature>
<feature type="compositionally biased region" description="Basic and acidic residues" evidence="1">
    <location>
        <begin position="1880"/>
        <end position="1897"/>
    </location>
</feature>
<feature type="compositionally biased region" description="Polar residues" evidence="1">
    <location>
        <begin position="27"/>
        <end position="61"/>
    </location>
</feature>
<feature type="compositionally biased region" description="Polar residues" evidence="1">
    <location>
        <begin position="1751"/>
        <end position="1771"/>
    </location>
</feature>
<feature type="compositionally biased region" description="Basic and acidic residues" evidence="1">
    <location>
        <begin position="1737"/>
        <end position="1747"/>
    </location>
</feature>
<organism evidence="2 3">
    <name type="scientific">Aquarana catesbeiana</name>
    <name type="common">American bullfrog</name>
    <name type="synonym">Rana catesbeiana</name>
    <dbReference type="NCBI Taxonomy" id="8400"/>
    <lineage>
        <taxon>Eukaryota</taxon>
        <taxon>Metazoa</taxon>
        <taxon>Chordata</taxon>
        <taxon>Craniata</taxon>
        <taxon>Vertebrata</taxon>
        <taxon>Euteleostomi</taxon>
        <taxon>Amphibia</taxon>
        <taxon>Batrachia</taxon>
        <taxon>Anura</taxon>
        <taxon>Neobatrachia</taxon>
        <taxon>Ranoidea</taxon>
        <taxon>Ranidae</taxon>
        <taxon>Aquarana</taxon>
    </lineage>
</organism>
<gene>
    <name evidence="2" type="ORF">AB205_0188960</name>
</gene>
<feature type="compositionally biased region" description="Polar residues" evidence="1">
    <location>
        <begin position="1779"/>
        <end position="1799"/>
    </location>
</feature>
<feature type="non-terminal residue" evidence="2">
    <location>
        <position position="1897"/>
    </location>
</feature>
<evidence type="ECO:0000313" key="3">
    <source>
        <dbReference type="Proteomes" id="UP000228934"/>
    </source>
</evidence>
<feature type="region of interest" description="Disordered" evidence="1">
    <location>
        <begin position="1873"/>
        <end position="1897"/>
    </location>
</feature>
<feature type="compositionally biased region" description="Low complexity" evidence="1">
    <location>
        <begin position="189"/>
        <end position="202"/>
    </location>
</feature>
<dbReference type="EMBL" id="KV926607">
    <property type="protein sequence ID" value="PIO37084.1"/>
    <property type="molecule type" value="Genomic_DNA"/>
</dbReference>
<evidence type="ECO:0000313" key="2">
    <source>
        <dbReference type="EMBL" id="PIO37084.1"/>
    </source>
</evidence>
<name>A0A2G9SAG2_AQUCT</name>
<feature type="compositionally biased region" description="Low complexity" evidence="1">
    <location>
        <begin position="236"/>
        <end position="254"/>
    </location>
</feature>
<evidence type="ECO:0000256" key="1">
    <source>
        <dbReference type="SAM" id="MobiDB-lite"/>
    </source>
</evidence>
<dbReference type="OrthoDB" id="8951351at2759"/>
<feature type="compositionally biased region" description="Polar residues" evidence="1">
    <location>
        <begin position="317"/>
        <end position="336"/>
    </location>
</feature>